<accession>A0A8J7BWE7</accession>
<gene>
    <name evidence="1" type="ORF">ICL16_06090</name>
</gene>
<dbReference type="AlphaFoldDB" id="A0A8J7BWE7"/>
<name>A0A8J7BWE7_9CYAN</name>
<keyword evidence="2" id="KW-1185">Reference proteome</keyword>
<protein>
    <submittedName>
        <fullName evidence="1">Uncharacterized protein</fullName>
    </submittedName>
</protein>
<reference evidence="1" key="1">
    <citation type="submission" date="2020-09" db="EMBL/GenBank/DDBJ databases">
        <title>Iningainema tapete sp. nov. (Scytonemataceae, Cyanobacteria) from greenhouses in central Florida (USA) produces two types of nodularin with biosynthetic potential for microcystin-LR and anabaenopeptins.</title>
        <authorList>
            <person name="Berthold D.E."/>
            <person name="Lefler F.W."/>
            <person name="Huang I.-S."/>
            <person name="Abdulla H."/>
            <person name="Zimba P.V."/>
            <person name="Laughinghouse H.D. IV."/>
        </authorList>
    </citation>
    <scope>NUCLEOTIDE SEQUENCE</scope>
    <source>
        <strain evidence="1">BLCCT55</strain>
    </source>
</reference>
<evidence type="ECO:0000313" key="1">
    <source>
        <dbReference type="EMBL" id="MBD2771677.1"/>
    </source>
</evidence>
<evidence type="ECO:0000313" key="2">
    <source>
        <dbReference type="Proteomes" id="UP000629098"/>
    </source>
</evidence>
<sequence length="129" mass="14965">MQLELIPVEEFYFALTLAVRTLEDVETPGLVEHVRNKLLVECGQPSTVSPGQQNTFNYVFRVQGVDNSPAPQLLVSLSDWQDKLRLSSDYGWTLDQERKPIRTDKFGRRSHFTLELRSHLQQWLQIPLI</sequence>
<dbReference type="Proteomes" id="UP000629098">
    <property type="component" value="Unassembled WGS sequence"/>
</dbReference>
<proteinExistence type="predicted"/>
<dbReference type="RefSeq" id="WP_190825968.1">
    <property type="nucleotide sequence ID" value="NZ_CAWPPI010000027.1"/>
</dbReference>
<comment type="caution">
    <text evidence="1">The sequence shown here is derived from an EMBL/GenBank/DDBJ whole genome shotgun (WGS) entry which is preliminary data.</text>
</comment>
<dbReference type="EMBL" id="JACXAE010000027">
    <property type="protein sequence ID" value="MBD2771677.1"/>
    <property type="molecule type" value="Genomic_DNA"/>
</dbReference>
<organism evidence="1 2">
    <name type="scientific">Iningainema tapete BLCC-T55</name>
    <dbReference type="NCBI Taxonomy" id="2748662"/>
    <lineage>
        <taxon>Bacteria</taxon>
        <taxon>Bacillati</taxon>
        <taxon>Cyanobacteriota</taxon>
        <taxon>Cyanophyceae</taxon>
        <taxon>Nostocales</taxon>
        <taxon>Scytonemataceae</taxon>
        <taxon>Iningainema tapete</taxon>
    </lineage>
</organism>